<evidence type="ECO:0000313" key="1">
    <source>
        <dbReference type="EMBL" id="MFC4655725.1"/>
    </source>
</evidence>
<dbReference type="Proteomes" id="UP001595962">
    <property type="component" value="Unassembled WGS sequence"/>
</dbReference>
<evidence type="ECO:0008006" key="3">
    <source>
        <dbReference type="Google" id="ProtNLM"/>
    </source>
</evidence>
<reference evidence="2" key="1">
    <citation type="journal article" date="2019" name="Int. J. Syst. Evol. Microbiol.">
        <title>The Global Catalogue of Microorganisms (GCM) 10K type strain sequencing project: providing services to taxonomists for standard genome sequencing and annotation.</title>
        <authorList>
            <consortium name="The Broad Institute Genomics Platform"/>
            <consortium name="The Broad Institute Genome Sequencing Center for Infectious Disease"/>
            <person name="Wu L."/>
            <person name="Ma J."/>
        </authorList>
    </citation>
    <scope>NUCLEOTIDE SEQUENCE [LARGE SCALE GENOMIC DNA]</scope>
    <source>
        <strain evidence="2">DT28</strain>
    </source>
</reference>
<name>A0ABV9JN81_9GAMM</name>
<gene>
    <name evidence="1" type="ORF">ACFO3I_11970</name>
</gene>
<dbReference type="RefSeq" id="WP_377334213.1">
    <property type="nucleotide sequence ID" value="NZ_JBHSGB010000010.1"/>
</dbReference>
<sequence length="259" mass="29220">MIKARQRPDVLFVQEPHVSQFGLLPALIAADLYFWLVRLEKPERWVEQAYWGELFAVSCDTVARSIGKLRPIINKARTRRCLHGRLVAGANKYTLNPKGDSFMAGGSSKKLNNLDPPDPQVFPISFIGVAKQLNAGVRVPELAWFLCRLAWRVHINERKTGESGWGYFQSAAELARYCGVGSDSLRKFSAIAKNAGLVLVNVERKSIVIPPGPPERLLLAPFRSLEEKRKNGLNAVLEDPDCFWQYDYVEDQLDQLKRG</sequence>
<dbReference type="EMBL" id="JBHSGB010000010">
    <property type="protein sequence ID" value="MFC4655725.1"/>
    <property type="molecule type" value="Genomic_DNA"/>
</dbReference>
<comment type="caution">
    <text evidence="1">The sequence shown here is derived from an EMBL/GenBank/DDBJ whole genome shotgun (WGS) entry which is preliminary data.</text>
</comment>
<evidence type="ECO:0000313" key="2">
    <source>
        <dbReference type="Proteomes" id="UP001595962"/>
    </source>
</evidence>
<keyword evidence="2" id="KW-1185">Reference proteome</keyword>
<proteinExistence type="predicted"/>
<protein>
    <recommendedName>
        <fullName evidence="3">Replication protein</fullName>
    </recommendedName>
</protein>
<accession>A0ABV9JN81</accession>
<organism evidence="1 2">
    <name type="scientific">Rheinheimera marina</name>
    <dbReference type="NCBI Taxonomy" id="1774958"/>
    <lineage>
        <taxon>Bacteria</taxon>
        <taxon>Pseudomonadati</taxon>
        <taxon>Pseudomonadota</taxon>
        <taxon>Gammaproteobacteria</taxon>
        <taxon>Chromatiales</taxon>
        <taxon>Chromatiaceae</taxon>
        <taxon>Rheinheimera</taxon>
    </lineage>
</organism>